<dbReference type="RefSeq" id="WP_104266415.1">
    <property type="nucleotide sequence ID" value="NZ_CP028130.1"/>
</dbReference>
<feature type="compositionally biased region" description="Polar residues" evidence="1">
    <location>
        <begin position="1"/>
        <end position="13"/>
    </location>
</feature>
<evidence type="ECO:0000313" key="3">
    <source>
        <dbReference type="Proteomes" id="UP000283946"/>
    </source>
</evidence>
<proteinExistence type="predicted"/>
<sequence length="120" mass="12978">MSRLRSSSTQGARSYSRHSPLPLYSSTGRRYGRIIDAHTDDGGTTAPPLEDLRSHRAELLALTTSAGITALSVIGSVAQERSTRESDIDLLVDADPQTSYFSLAAFARRRATVPACWPSV</sequence>
<organism evidence="2 3">
    <name type="scientific">Rathayibacter iranicus</name>
    <dbReference type="NCBI Taxonomy" id="59737"/>
    <lineage>
        <taxon>Bacteria</taxon>
        <taxon>Bacillati</taxon>
        <taxon>Actinomycetota</taxon>
        <taxon>Actinomycetes</taxon>
        <taxon>Micrococcales</taxon>
        <taxon>Microbacteriaceae</taxon>
        <taxon>Rathayibacter</taxon>
    </lineage>
</organism>
<dbReference type="Proteomes" id="UP000283946">
    <property type="component" value="Chromosome"/>
</dbReference>
<name>A0AAD1ENE4_9MICO</name>
<protein>
    <recommendedName>
        <fullName evidence="4">Polymerase nucleotidyl transferase domain-containing protein</fullName>
    </recommendedName>
</protein>
<evidence type="ECO:0000256" key="1">
    <source>
        <dbReference type="SAM" id="MobiDB-lite"/>
    </source>
</evidence>
<evidence type="ECO:0008006" key="4">
    <source>
        <dbReference type="Google" id="ProtNLM"/>
    </source>
</evidence>
<reference evidence="2 3" key="1">
    <citation type="submission" date="2018-03" db="EMBL/GenBank/DDBJ databases">
        <title>Bacteriophage NCPPB3778 and a type I-E CRISPR drive the evolution of the US Biological Select Agent, Rathayibacter toxicus.</title>
        <authorList>
            <person name="Davis E.W.II."/>
            <person name="Tabima J.F."/>
            <person name="Weisberg A.J."/>
            <person name="Dantas Lopes L."/>
            <person name="Wiseman M.S."/>
            <person name="Wiseman M.S."/>
            <person name="Pupko T."/>
            <person name="Belcher M.S."/>
            <person name="Sechler A.J."/>
            <person name="Tancos M.A."/>
            <person name="Schroeder B.K."/>
            <person name="Murray T.D."/>
            <person name="Luster D.G."/>
            <person name="Schneider W.L."/>
            <person name="Rogers E."/>
            <person name="Andreote F.D."/>
            <person name="Grunwald N.J."/>
            <person name="Putnam M.L."/>
            <person name="Chang J.H."/>
        </authorList>
    </citation>
    <scope>NUCLEOTIDE SEQUENCE [LARGE SCALE GENOMIC DNA]</scope>
    <source>
        <strain evidence="2 3">NCCPB 2253</strain>
    </source>
</reference>
<dbReference type="InterPro" id="IPR043519">
    <property type="entry name" value="NT_sf"/>
</dbReference>
<dbReference type="SUPFAM" id="SSF81301">
    <property type="entry name" value="Nucleotidyltransferase"/>
    <property type="match status" value="1"/>
</dbReference>
<evidence type="ECO:0000313" key="2">
    <source>
        <dbReference type="EMBL" id="AZZ57177.1"/>
    </source>
</evidence>
<gene>
    <name evidence="2" type="ORF">C7V51_15845</name>
</gene>
<accession>A0AAD1ENE4</accession>
<dbReference type="AlphaFoldDB" id="A0AAD1ENE4"/>
<dbReference type="KEGG" id="ria:C7V51_15845"/>
<dbReference type="EMBL" id="CP028130">
    <property type="protein sequence ID" value="AZZ57177.1"/>
    <property type="molecule type" value="Genomic_DNA"/>
</dbReference>
<feature type="region of interest" description="Disordered" evidence="1">
    <location>
        <begin position="1"/>
        <end position="27"/>
    </location>
</feature>
<dbReference type="Gene3D" id="3.30.460.10">
    <property type="entry name" value="Beta Polymerase, domain 2"/>
    <property type="match status" value="1"/>
</dbReference>